<evidence type="ECO:0000256" key="11">
    <source>
        <dbReference type="SAM" id="SignalP"/>
    </source>
</evidence>
<feature type="signal peptide" evidence="11">
    <location>
        <begin position="1"/>
        <end position="29"/>
    </location>
</feature>
<feature type="chain" id="PRO_5007051391" description="Cadherin domain-containing protein" evidence="11">
    <location>
        <begin position="30"/>
        <end position="1606"/>
    </location>
</feature>
<evidence type="ECO:0000256" key="4">
    <source>
        <dbReference type="ARBA" id="ARBA00022837"/>
    </source>
</evidence>
<keyword evidence="2 10" id="KW-0812">Transmembrane</keyword>
<evidence type="ECO:0000256" key="6">
    <source>
        <dbReference type="ARBA" id="ARBA00023136"/>
    </source>
</evidence>
<sequence length="1606" mass="177810">MRPGLYRNTAESCLRVLLPVVFLLHLHNARPVADFRRCASAICLGDNTDQNVVVTERVLEDLYLGTNAPVTYALLRNNVSNYFHVDETTGKLTTRRSIDRDRLCPESGLCCTPVVTPERTHLSQLVTSRQGSVCHLRLDVAVTASHESGRAPRTHFLKVQIRDENDHAPVFQLPSQIPPQNAFSQFKYGNAKPPLLVLNISEAARVGHHTLHLPLAKDLDAPPFDVQRYEPDKATFPDKTFELKTPKRELQSPGGLGVGGIISVQDSVKITGLDLLLIGPLDRETEPSYEFQIFAVDGGLNTPLTGTLSVRIIVTDANDNAPIFEHRTYEKSVKEGEVGIEILQVQAVDRDEGANARIKYKWLPEYDRFGVDVDLLDREELTDLELRRLGQQMTPDRLVQLQELPNYWFRLDPLTGSIFVHRPLDYETKPGFVYYIWAVNPSPPTRDGFDQGPDSSKPSKNSQSTTKVIIHVINLNDENPQITVDYVSNEDVKHKQVMENGDVNYFIALIRVTDADAGYLKGPRNADDPYAIESSSLSFDHPFLSLSDITGTNDPQGGGHVSCQLISHKENYTLSEGPDSLGKEYILTTKTSLDREAEERQFIEVTCYDHGSPPKTSTATVEVEIMDQNDCDPEVQVYSIPPTRTGRTLQSPLPRSRLAQILNEFPKSQPTPVDHSLFAAYSAGIPVVPISVSENQLAGVTVVSVRAVDNDAGANGQVSFKIIKEETPFPHISATSPHDHPTGRYPEAELDFSAPQVHIASDIEASDLFQLDSKGDMSARRKIDREEFAALRNELYLLIQAVDHGQLPRSSYVLLAISIEDENDNSPEFAMPQMQFTVLENELAPQRIGEIPVYDADMGTRAQQEGSFPDKREEQRLPRVTKPAENYIRLFINPGHGLPDLPFAIDAAPNGVFYLNVTRSLDREVEEGFRFSIVASDYGSSPHIRARTATASVTVSVLDRNDHAPEIIFPRPALPNTNIHKLSFNEAPDYEILSVNANDKDASEENSRFIFELGPPVSSIPGVDPACLAKTAFNGDLFKLDSKRGLLKTARRMTEADVGEHWIQVIVTDTGVPPQETRQTIRLGVDRSAPHFGNRVRSGKAGGVGSSLREEVPEPVGGKSARHPGAGNDDPLAMDYEDYPWPTSVKGTRGNAVSDIVLFVIISLVLAIFLVFAGLCIYLRHKQKFCKFLPDVCILFKRQTNHPYNSPTHICRKSKDSKREACDVTTSGSGPLTNDTRRSLPSRPMAFSPDGQSRMLFEFPDRQQQSQHILKCSTNAYPHNSLFGTRFQSEIPFSVPRILDCTDYLEKPKYYTEYYQLGVSPTSHNQQNNRHPPANATFRPIVPAHEILSNGNTYHSAAAKQAITSSTDRPPMVLGGVHSLFPRERCLGEAAGIPLYVQQDGRIDPHHYQTLATATSSAFRLPGNIATQADSKRSGGRGAAQMDAVSPNFLDFASMSSPGQGSCDFILMESTEAAPNTALDIPLEKTEICALSSARFKSEPSLLFARSQSPPVAEGTDSDWEAAALKEDSQTHGFKACRLMTRPQGVDVLAEGPRRFQSTARQPSSTIVNHRGKTTLMVDDPLHLNNKTEQPENYAVSFPKLQASFV</sequence>
<feature type="compositionally biased region" description="Polar residues" evidence="9">
    <location>
        <begin position="453"/>
        <end position="464"/>
    </location>
</feature>
<feature type="compositionally biased region" description="Polar residues" evidence="9">
    <location>
        <begin position="1224"/>
        <end position="1234"/>
    </location>
</feature>
<feature type="domain" description="Cadherin" evidence="12">
    <location>
        <begin position="192"/>
        <end position="324"/>
    </location>
</feature>
<dbReference type="SMART" id="SM00112">
    <property type="entry name" value="CA"/>
    <property type="match status" value="7"/>
</dbReference>
<dbReference type="PANTHER" id="PTHR24028">
    <property type="entry name" value="CADHERIN-87A"/>
    <property type="match status" value="1"/>
</dbReference>
<gene>
    <name evidence="13" type="ORF">TR116211</name>
</gene>
<feature type="region of interest" description="Disordered" evidence="9">
    <location>
        <begin position="445"/>
        <end position="464"/>
    </location>
</feature>
<organism evidence="13">
    <name type="scientific">Schistocephalus solidus</name>
    <name type="common">Tapeworm</name>
    <dbReference type="NCBI Taxonomy" id="70667"/>
    <lineage>
        <taxon>Eukaryota</taxon>
        <taxon>Metazoa</taxon>
        <taxon>Spiralia</taxon>
        <taxon>Lophotrochozoa</taxon>
        <taxon>Platyhelminthes</taxon>
        <taxon>Cestoda</taxon>
        <taxon>Eucestoda</taxon>
        <taxon>Diphyllobothriidea</taxon>
        <taxon>Diphyllobothriidae</taxon>
        <taxon>Schistocephalus</taxon>
    </lineage>
</organism>
<keyword evidence="4 8" id="KW-0106">Calcium</keyword>
<keyword evidence="7" id="KW-0325">Glycoprotein</keyword>
<keyword evidence="3" id="KW-0677">Repeat</keyword>
<dbReference type="InterPro" id="IPR015919">
    <property type="entry name" value="Cadherin-like_sf"/>
</dbReference>
<dbReference type="InterPro" id="IPR002126">
    <property type="entry name" value="Cadherin-like_dom"/>
</dbReference>
<dbReference type="GO" id="GO:0005509">
    <property type="term" value="F:calcium ion binding"/>
    <property type="evidence" value="ECO:0007669"/>
    <property type="project" value="UniProtKB-UniRule"/>
</dbReference>
<dbReference type="EMBL" id="GEEE01005884">
    <property type="protein sequence ID" value="JAP57341.1"/>
    <property type="molecule type" value="Transcribed_RNA"/>
</dbReference>
<dbReference type="GO" id="GO:0007156">
    <property type="term" value="P:homophilic cell adhesion via plasma membrane adhesion molecules"/>
    <property type="evidence" value="ECO:0007669"/>
    <property type="project" value="InterPro"/>
</dbReference>
<dbReference type="PROSITE" id="PS50268">
    <property type="entry name" value="CADHERIN_2"/>
    <property type="match status" value="7"/>
</dbReference>
<keyword evidence="11" id="KW-0732">Signal</keyword>
<dbReference type="PROSITE" id="PS00232">
    <property type="entry name" value="CADHERIN_1"/>
    <property type="match status" value="3"/>
</dbReference>
<keyword evidence="5 10" id="KW-1133">Transmembrane helix</keyword>
<feature type="transmembrane region" description="Helical" evidence="10">
    <location>
        <begin position="1156"/>
        <end position="1179"/>
    </location>
</feature>
<evidence type="ECO:0000256" key="5">
    <source>
        <dbReference type="ARBA" id="ARBA00022989"/>
    </source>
</evidence>
<reference evidence="13" key="1">
    <citation type="submission" date="2016-01" db="EMBL/GenBank/DDBJ databases">
        <title>Reference transcriptome for the parasite Schistocephalus solidus: insights into the molecular evolution of parasitism.</title>
        <authorList>
            <person name="Hebert F.O."/>
            <person name="Grambauer S."/>
            <person name="Barber I."/>
            <person name="Landry C.R."/>
            <person name="Aubin-Horth N."/>
        </authorList>
    </citation>
    <scope>NUCLEOTIDE SEQUENCE</scope>
</reference>
<evidence type="ECO:0000256" key="10">
    <source>
        <dbReference type="SAM" id="Phobius"/>
    </source>
</evidence>
<accession>A0A0X3PZU3</accession>
<evidence type="ECO:0000256" key="8">
    <source>
        <dbReference type="PROSITE-ProRule" id="PRU00043"/>
    </source>
</evidence>
<evidence type="ECO:0000313" key="13">
    <source>
        <dbReference type="EMBL" id="JAP57341.1"/>
    </source>
</evidence>
<feature type="domain" description="Cadherin" evidence="12">
    <location>
        <begin position="830"/>
        <end position="967"/>
    </location>
</feature>
<feature type="region of interest" description="Disordered" evidence="9">
    <location>
        <begin position="1096"/>
        <end position="1131"/>
    </location>
</feature>
<dbReference type="InterPro" id="IPR050174">
    <property type="entry name" value="Protocadherin/Cadherin-CA"/>
</dbReference>
<proteinExistence type="predicted"/>
<dbReference type="PRINTS" id="PR00205">
    <property type="entry name" value="CADHERIN"/>
</dbReference>
<dbReference type="SUPFAM" id="SSF49313">
    <property type="entry name" value="Cadherin-like"/>
    <property type="match status" value="7"/>
</dbReference>
<dbReference type="Gene3D" id="2.60.40.60">
    <property type="entry name" value="Cadherins"/>
    <property type="match status" value="7"/>
</dbReference>
<dbReference type="InterPro" id="IPR020894">
    <property type="entry name" value="Cadherin_CS"/>
</dbReference>
<comment type="subcellular location">
    <subcellularLocation>
        <location evidence="1">Membrane</location>
        <topology evidence="1">Single-pass membrane protein</topology>
    </subcellularLocation>
</comment>
<evidence type="ECO:0000256" key="7">
    <source>
        <dbReference type="ARBA" id="ARBA00023180"/>
    </source>
</evidence>
<evidence type="ECO:0000256" key="3">
    <source>
        <dbReference type="ARBA" id="ARBA00022737"/>
    </source>
</evidence>
<feature type="domain" description="Cadherin" evidence="12">
    <location>
        <begin position="985"/>
        <end position="1085"/>
    </location>
</feature>
<feature type="domain" description="Cadherin" evidence="12">
    <location>
        <begin position="684"/>
        <end position="829"/>
    </location>
</feature>
<evidence type="ECO:0000256" key="2">
    <source>
        <dbReference type="ARBA" id="ARBA00022692"/>
    </source>
</evidence>
<protein>
    <recommendedName>
        <fullName evidence="12">Cadherin domain-containing protein</fullName>
    </recommendedName>
</protein>
<evidence type="ECO:0000256" key="9">
    <source>
        <dbReference type="SAM" id="MobiDB-lite"/>
    </source>
</evidence>
<evidence type="ECO:0000256" key="1">
    <source>
        <dbReference type="ARBA" id="ARBA00004167"/>
    </source>
</evidence>
<feature type="domain" description="Cadherin" evidence="12">
    <location>
        <begin position="489"/>
        <end position="635"/>
    </location>
</feature>
<feature type="region of interest" description="Disordered" evidence="9">
    <location>
        <begin position="1223"/>
        <end position="1245"/>
    </location>
</feature>
<feature type="domain" description="Cadherin" evidence="12">
    <location>
        <begin position="325"/>
        <end position="482"/>
    </location>
</feature>
<evidence type="ECO:0000259" key="12">
    <source>
        <dbReference type="PROSITE" id="PS50268"/>
    </source>
</evidence>
<dbReference type="GO" id="GO:0005886">
    <property type="term" value="C:plasma membrane"/>
    <property type="evidence" value="ECO:0007669"/>
    <property type="project" value="InterPro"/>
</dbReference>
<dbReference type="CDD" id="cd11304">
    <property type="entry name" value="Cadherin_repeat"/>
    <property type="match status" value="7"/>
</dbReference>
<name>A0A0X3PZU3_SCHSO</name>
<feature type="domain" description="Cadherin" evidence="12">
    <location>
        <begin position="61"/>
        <end position="171"/>
    </location>
</feature>
<dbReference type="PANTHER" id="PTHR24028:SF146">
    <property type="entry name" value="CADHERIN 96CB, ISOFORM D-RELATED"/>
    <property type="match status" value="1"/>
</dbReference>
<keyword evidence="6 10" id="KW-0472">Membrane</keyword>